<evidence type="ECO:0000256" key="6">
    <source>
        <dbReference type="RuleBase" id="RU364113"/>
    </source>
</evidence>
<dbReference type="SMART" id="SM00244">
    <property type="entry name" value="PHB"/>
    <property type="match status" value="1"/>
</dbReference>
<dbReference type="GO" id="GO:0006508">
    <property type="term" value="P:proteolysis"/>
    <property type="evidence" value="ECO:0007669"/>
    <property type="project" value="UniProtKB-KW"/>
</dbReference>
<comment type="caution">
    <text evidence="9">The sequence shown here is derived from an EMBL/GenBank/DDBJ whole genome shotgun (WGS) entry which is preliminary data.</text>
</comment>
<dbReference type="GO" id="GO:0016020">
    <property type="term" value="C:membrane"/>
    <property type="evidence" value="ECO:0007669"/>
    <property type="project" value="UniProtKB-SubCell"/>
</dbReference>
<dbReference type="NCBIfam" id="TIGR01933">
    <property type="entry name" value="hflK"/>
    <property type="match status" value="1"/>
</dbReference>
<dbReference type="RefSeq" id="WP_249331281.1">
    <property type="nucleotide sequence ID" value="NZ_JACRSY010000002.1"/>
</dbReference>
<feature type="transmembrane region" description="Helical" evidence="6">
    <location>
        <begin position="27"/>
        <end position="49"/>
    </location>
</feature>
<dbReference type="InterPro" id="IPR001107">
    <property type="entry name" value="Band_7"/>
</dbReference>
<dbReference type="GO" id="GO:0008233">
    <property type="term" value="F:peptidase activity"/>
    <property type="evidence" value="ECO:0007669"/>
    <property type="project" value="UniProtKB-KW"/>
</dbReference>
<evidence type="ECO:0000259" key="8">
    <source>
        <dbReference type="SMART" id="SM00244"/>
    </source>
</evidence>
<evidence type="ECO:0000313" key="9">
    <source>
        <dbReference type="EMBL" id="MBC8578229.1"/>
    </source>
</evidence>
<keyword evidence="9" id="KW-0645">Protease</keyword>
<dbReference type="PANTHER" id="PTHR43327:SF2">
    <property type="entry name" value="MODULATOR OF FTSH PROTEASE HFLK"/>
    <property type="match status" value="1"/>
</dbReference>
<keyword evidence="3 6" id="KW-0812">Transmembrane</keyword>
<keyword evidence="4 6" id="KW-1133">Transmembrane helix</keyword>
<name>A0A926ICW5_9FIRM</name>
<proteinExistence type="inferred from homology"/>
<feature type="coiled-coil region" evidence="7">
    <location>
        <begin position="223"/>
        <end position="250"/>
    </location>
</feature>
<reference evidence="9" key="1">
    <citation type="submission" date="2020-08" db="EMBL/GenBank/DDBJ databases">
        <title>Genome public.</title>
        <authorList>
            <person name="Liu C."/>
            <person name="Sun Q."/>
        </authorList>
    </citation>
    <scope>NUCLEOTIDE SEQUENCE</scope>
    <source>
        <strain evidence="9">NSJ-12</strain>
    </source>
</reference>
<keyword evidence="7" id="KW-0175">Coiled coil</keyword>
<evidence type="ECO:0000256" key="7">
    <source>
        <dbReference type="SAM" id="Coils"/>
    </source>
</evidence>
<keyword evidence="10" id="KW-1185">Reference proteome</keyword>
<dbReference type="InterPro" id="IPR010201">
    <property type="entry name" value="HflK"/>
</dbReference>
<comment type="subcellular location">
    <subcellularLocation>
        <location evidence="1 6">Membrane</location>
    </subcellularLocation>
</comment>
<keyword evidence="5 6" id="KW-0472">Membrane</keyword>
<evidence type="ECO:0000256" key="3">
    <source>
        <dbReference type="ARBA" id="ARBA00022692"/>
    </source>
</evidence>
<dbReference type="Proteomes" id="UP000655830">
    <property type="component" value="Unassembled WGS sequence"/>
</dbReference>
<dbReference type="EMBL" id="JACRSY010000002">
    <property type="protein sequence ID" value="MBC8578229.1"/>
    <property type="molecule type" value="Genomic_DNA"/>
</dbReference>
<dbReference type="InterPro" id="IPR050710">
    <property type="entry name" value="Band7/mec-2_domain"/>
</dbReference>
<evidence type="ECO:0000313" key="10">
    <source>
        <dbReference type="Proteomes" id="UP000655830"/>
    </source>
</evidence>
<evidence type="ECO:0000256" key="2">
    <source>
        <dbReference type="ARBA" id="ARBA00006971"/>
    </source>
</evidence>
<evidence type="ECO:0000256" key="5">
    <source>
        <dbReference type="ARBA" id="ARBA00023136"/>
    </source>
</evidence>
<accession>A0A926ICW5</accession>
<comment type="subunit">
    <text evidence="6">HflC and HflK may interact to form a multimeric complex.</text>
</comment>
<comment type="function">
    <text evidence="6">HflC and HflK could encode or regulate a protease.</text>
</comment>
<gene>
    <name evidence="9" type="primary">hflK</name>
    <name evidence="9" type="ORF">H8718_01565</name>
</gene>
<keyword evidence="9" id="KW-0378">Hydrolase</keyword>
<dbReference type="PANTHER" id="PTHR43327">
    <property type="entry name" value="STOMATIN-LIKE PROTEIN 2, MITOCHONDRIAL"/>
    <property type="match status" value="1"/>
</dbReference>
<dbReference type="AlphaFoldDB" id="A0A926ICW5"/>
<dbReference type="InterPro" id="IPR036013">
    <property type="entry name" value="Band_7/SPFH_dom_sf"/>
</dbReference>
<sequence>MDFNNPNDNVVIDVNFKQKMQNFSKNFKYATTIVVAILLLIILAVGSIYRLETGTVGVITRFGAIQGVNEQAGIHFKLPFIDRVQKVDVQTIYKMEYGFRTATAGNTLTDPTYSDEDAEEQVIIEAKSNNASIILLNLIVRYQVADPIDLLYEVDDVEDTMRLALEDVVRNTLPSFTIDEALQNKELIDEAILPKFQKKLDKYNTGIKIVQVTTQNVSLLPAVEETRQKVEEANQYKQGKEEEAQKYANTVIPKAEAEATKLYEDAKGYSAEVIAAAKADIAEFEALYSEYLKNPNVVKEKYYLEAMQEVFNNNELIIDQTNNSNFLKFYNVPNTSSQKATLEGGKTDEN</sequence>
<dbReference type="Pfam" id="PF01145">
    <property type="entry name" value="Band_7"/>
    <property type="match status" value="1"/>
</dbReference>
<feature type="domain" description="Band 7" evidence="8">
    <location>
        <begin position="46"/>
        <end position="235"/>
    </location>
</feature>
<protein>
    <recommendedName>
        <fullName evidence="6">Protein HflK</fullName>
    </recommendedName>
</protein>
<dbReference type="Gene3D" id="3.30.479.30">
    <property type="entry name" value="Band 7 domain"/>
    <property type="match status" value="1"/>
</dbReference>
<evidence type="ECO:0000256" key="1">
    <source>
        <dbReference type="ARBA" id="ARBA00004370"/>
    </source>
</evidence>
<evidence type="ECO:0000256" key="4">
    <source>
        <dbReference type="ARBA" id="ARBA00022989"/>
    </source>
</evidence>
<dbReference type="SUPFAM" id="SSF117892">
    <property type="entry name" value="Band 7/SPFH domain"/>
    <property type="match status" value="1"/>
</dbReference>
<comment type="similarity">
    <text evidence="2 6">Belongs to the band 7/mec-2 family. HflK subfamily.</text>
</comment>
<organism evidence="9 10">
    <name type="scientific">Zhenhengia yiwuensis</name>
    <dbReference type="NCBI Taxonomy" id="2763666"/>
    <lineage>
        <taxon>Bacteria</taxon>
        <taxon>Bacillati</taxon>
        <taxon>Bacillota</taxon>
        <taxon>Clostridia</taxon>
        <taxon>Lachnospirales</taxon>
        <taxon>Lachnospiraceae</taxon>
        <taxon>Zhenhengia</taxon>
    </lineage>
</organism>
<dbReference type="CDD" id="cd03404">
    <property type="entry name" value="SPFH_HflK"/>
    <property type="match status" value="1"/>
</dbReference>